<dbReference type="InterPro" id="IPR012675">
    <property type="entry name" value="Beta-grasp_dom_sf"/>
</dbReference>
<sequence length="67" mass="7599">MKLQINGELLEVPAHIRVASDLIHHFGLESKVFIMELNHNILDKNRYFETVISDGDKIEIVHFVGGG</sequence>
<reference evidence="2" key="2">
    <citation type="submission" date="2016-03" db="EMBL/GenBank/DDBJ databases">
        <authorList>
            <person name="Ploux O."/>
        </authorList>
    </citation>
    <scope>NUCLEOTIDE SEQUENCE [LARGE SCALE GENOMIC DNA]</scope>
    <source>
        <strain evidence="2">PP9</strain>
    </source>
</reference>
<name>A0A143HFK2_9BACL</name>
<dbReference type="RefSeq" id="WP_066789966.1">
    <property type="nucleotide sequence ID" value="NZ_CP014806.1"/>
</dbReference>
<reference evidence="1 2" key="1">
    <citation type="journal article" date="2016" name="Genome Announc.">
        <title>Whole-Genome Sequence of Rummeliibacillus stabekisii Strain PP9 Isolated from Antarctic Soil.</title>
        <authorList>
            <person name="da Mota F.F."/>
            <person name="Vollu R.E."/>
            <person name="Jurelevicius D."/>
            <person name="Seldin L."/>
        </authorList>
    </citation>
    <scope>NUCLEOTIDE SEQUENCE [LARGE SCALE GENOMIC DNA]</scope>
    <source>
        <strain evidence="1 2">PP9</strain>
    </source>
</reference>
<dbReference type="PANTHER" id="PTHR34472">
    <property type="entry name" value="SULFUR CARRIER PROTEIN THIS"/>
    <property type="match status" value="1"/>
</dbReference>
<gene>
    <name evidence="1" type="ORF">ATY39_11665</name>
</gene>
<dbReference type="STRING" id="241244.ATY39_11665"/>
<protein>
    <submittedName>
        <fullName evidence="1">Thiamine biosynthesis protein ThiS</fullName>
    </submittedName>
</protein>
<dbReference type="InterPro" id="IPR003749">
    <property type="entry name" value="ThiS/MoaD-like"/>
</dbReference>
<dbReference type="Pfam" id="PF02597">
    <property type="entry name" value="ThiS"/>
    <property type="match status" value="1"/>
</dbReference>
<dbReference type="Gene3D" id="3.10.20.30">
    <property type="match status" value="1"/>
</dbReference>
<dbReference type="InterPro" id="IPR016155">
    <property type="entry name" value="Mopterin_synth/thiamin_S_b"/>
</dbReference>
<organism evidence="1 2">
    <name type="scientific">Rummeliibacillus stabekisii</name>
    <dbReference type="NCBI Taxonomy" id="241244"/>
    <lineage>
        <taxon>Bacteria</taxon>
        <taxon>Bacillati</taxon>
        <taxon>Bacillota</taxon>
        <taxon>Bacilli</taxon>
        <taxon>Bacillales</taxon>
        <taxon>Caryophanaceae</taxon>
        <taxon>Rummeliibacillus</taxon>
    </lineage>
</organism>
<dbReference type="KEGG" id="rst:ATY39_11665"/>
<evidence type="ECO:0000313" key="1">
    <source>
        <dbReference type="EMBL" id="AMX00022.1"/>
    </source>
</evidence>
<keyword evidence="2" id="KW-1185">Reference proteome</keyword>
<dbReference type="Proteomes" id="UP000076021">
    <property type="component" value="Chromosome"/>
</dbReference>
<dbReference type="PANTHER" id="PTHR34472:SF1">
    <property type="entry name" value="SULFUR CARRIER PROTEIN THIS"/>
    <property type="match status" value="1"/>
</dbReference>
<dbReference type="NCBIfam" id="TIGR01683">
    <property type="entry name" value="thiS"/>
    <property type="match status" value="1"/>
</dbReference>
<proteinExistence type="predicted"/>
<dbReference type="CDD" id="cd00565">
    <property type="entry name" value="Ubl_ThiS"/>
    <property type="match status" value="1"/>
</dbReference>
<dbReference type="AlphaFoldDB" id="A0A143HFK2"/>
<evidence type="ECO:0000313" key="2">
    <source>
        <dbReference type="Proteomes" id="UP000076021"/>
    </source>
</evidence>
<dbReference type="EMBL" id="CP014806">
    <property type="protein sequence ID" value="AMX00022.1"/>
    <property type="molecule type" value="Genomic_DNA"/>
</dbReference>
<dbReference type="InterPro" id="IPR010035">
    <property type="entry name" value="Thi_S"/>
</dbReference>
<dbReference type="SUPFAM" id="SSF54285">
    <property type="entry name" value="MoaD/ThiS"/>
    <property type="match status" value="1"/>
</dbReference>
<accession>A0A143HFK2</accession>
<dbReference type="OrthoDB" id="9798559at2"/>